<keyword evidence="12" id="KW-1185">Reference proteome</keyword>
<evidence type="ECO:0000256" key="2">
    <source>
        <dbReference type="ARBA" id="ARBA00005346"/>
    </source>
</evidence>
<dbReference type="Pfam" id="PF00361">
    <property type="entry name" value="Proton_antipo_M"/>
    <property type="match status" value="1"/>
</dbReference>
<dbReference type="InterPro" id="IPR003918">
    <property type="entry name" value="NADH_UbQ_OxRdtase"/>
</dbReference>
<dbReference type="GO" id="GO:0008137">
    <property type="term" value="F:NADH dehydrogenase (ubiquinone) activity"/>
    <property type="evidence" value="ECO:0007669"/>
    <property type="project" value="InterPro"/>
</dbReference>
<feature type="transmembrane region" description="Helical" evidence="9">
    <location>
        <begin position="484"/>
        <end position="505"/>
    </location>
</feature>
<dbReference type="GO" id="GO:0042773">
    <property type="term" value="P:ATP synthesis coupled electron transport"/>
    <property type="evidence" value="ECO:0007669"/>
    <property type="project" value="InterPro"/>
</dbReference>
<feature type="domain" description="NADH:quinone oxidoreductase/Mrp antiporter transmembrane" evidence="10">
    <location>
        <begin position="143"/>
        <end position="434"/>
    </location>
</feature>
<protein>
    <submittedName>
        <fullName evidence="11">Monovalent cation/H+ antiporter subunit D</fullName>
    </submittedName>
</protein>
<keyword evidence="5 9" id="KW-1133">Transmembrane helix</keyword>
<evidence type="ECO:0000256" key="3">
    <source>
        <dbReference type="ARBA" id="ARBA00022475"/>
    </source>
</evidence>
<comment type="subcellular location">
    <subcellularLocation>
        <location evidence="1">Cell membrane</location>
        <topology evidence="1">Multi-pass membrane protein</topology>
    </subcellularLocation>
    <subcellularLocation>
        <location evidence="7">Membrane</location>
        <topology evidence="7">Multi-pass membrane protein</topology>
    </subcellularLocation>
</comment>
<evidence type="ECO:0000256" key="5">
    <source>
        <dbReference type="ARBA" id="ARBA00022989"/>
    </source>
</evidence>
<feature type="transmembrane region" description="Helical" evidence="9">
    <location>
        <begin position="148"/>
        <end position="166"/>
    </location>
</feature>
<name>A0A9X3DUW8_9GAMM</name>
<feature type="transmembrane region" description="Helical" evidence="9">
    <location>
        <begin position="124"/>
        <end position="142"/>
    </location>
</feature>
<feature type="transmembrane region" description="Helical" evidence="9">
    <location>
        <begin position="178"/>
        <end position="200"/>
    </location>
</feature>
<gene>
    <name evidence="11" type="ORF">OSH00_07735</name>
</gene>
<dbReference type="PRINTS" id="PR01437">
    <property type="entry name" value="NUOXDRDTASE4"/>
</dbReference>
<feature type="transmembrane region" description="Helical" evidence="9">
    <location>
        <begin position="50"/>
        <end position="68"/>
    </location>
</feature>
<accession>A0A9X3DUW8</accession>
<dbReference type="NCBIfam" id="NF009309">
    <property type="entry name" value="PRK12666.1"/>
    <property type="match status" value="1"/>
</dbReference>
<dbReference type="InterPro" id="IPR001750">
    <property type="entry name" value="ND/Mrp_TM"/>
</dbReference>
<evidence type="ECO:0000256" key="6">
    <source>
        <dbReference type="ARBA" id="ARBA00023136"/>
    </source>
</evidence>
<evidence type="ECO:0000256" key="7">
    <source>
        <dbReference type="RuleBase" id="RU000320"/>
    </source>
</evidence>
<keyword evidence="4 7" id="KW-0812">Transmembrane</keyword>
<feature type="transmembrane region" description="Helical" evidence="9">
    <location>
        <begin position="318"/>
        <end position="339"/>
    </location>
</feature>
<evidence type="ECO:0000313" key="11">
    <source>
        <dbReference type="EMBL" id="MCX5467636.1"/>
    </source>
</evidence>
<feature type="transmembrane region" description="Helical" evidence="9">
    <location>
        <begin position="251"/>
        <end position="273"/>
    </location>
</feature>
<feature type="transmembrane region" description="Helical" evidence="9">
    <location>
        <begin position="345"/>
        <end position="367"/>
    </location>
</feature>
<feature type="region of interest" description="Disordered" evidence="8">
    <location>
        <begin position="577"/>
        <end position="599"/>
    </location>
</feature>
<feature type="transmembrane region" description="Helical" evidence="9">
    <location>
        <begin position="388"/>
        <end position="407"/>
    </location>
</feature>
<evidence type="ECO:0000256" key="9">
    <source>
        <dbReference type="SAM" id="Phobius"/>
    </source>
</evidence>
<dbReference type="GO" id="GO:0005886">
    <property type="term" value="C:plasma membrane"/>
    <property type="evidence" value="ECO:0007669"/>
    <property type="project" value="UniProtKB-SubCell"/>
</dbReference>
<evidence type="ECO:0000256" key="8">
    <source>
        <dbReference type="SAM" id="MobiDB-lite"/>
    </source>
</evidence>
<dbReference type="EMBL" id="JAPKMY010000003">
    <property type="protein sequence ID" value="MCX5467636.1"/>
    <property type="molecule type" value="Genomic_DNA"/>
</dbReference>
<organism evidence="11 12">
    <name type="scientific">Acinetobacter nematophilus</name>
    <dbReference type="NCBI Taxonomy" id="2994642"/>
    <lineage>
        <taxon>Bacteria</taxon>
        <taxon>Pseudomonadati</taxon>
        <taxon>Pseudomonadota</taxon>
        <taxon>Gammaproteobacteria</taxon>
        <taxon>Moraxellales</taxon>
        <taxon>Moraxellaceae</taxon>
        <taxon>Acinetobacter</taxon>
    </lineage>
</organism>
<dbReference type="Proteomes" id="UP001146019">
    <property type="component" value="Unassembled WGS sequence"/>
</dbReference>
<evidence type="ECO:0000313" key="12">
    <source>
        <dbReference type="Proteomes" id="UP001146019"/>
    </source>
</evidence>
<reference evidence="11" key="1">
    <citation type="submission" date="2022-11" db="EMBL/GenBank/DDBJ databases">
        <title>Biodiversity and phylogenetic relationships of bacteria.</title>
        <authorList>
            <person name="Machado R.A.R."/>
            <person name="Bhat A."/>
            <person name="Loulou A."/>
            <person name="Kallel S."/>
        </authorList>
    </citation>
    <scope>NUCLEOTIDE SEQUENCE</scope>
    <source>
        <strain evidence="11">A-IN1</strain>
    </source>
</reference>
<comment type="caution">
    <text evidence="11">The sequence shown here is derived from an EMBL/GenBank/DDBJ whole genome shotgun (WGS) entry which is preliminary data.</text>
</comment>
<dbReference type="AlphaFoldDB" id="A0A9X3DUW8"/>
<feature type="compositionally biased region" description="Polar residues" evidence="8">
    <location>
        <begin position="581"/>
        <end position="599"/>
    </location>
</feature>
<feature type="transmembrane region" description="Helical" evidence="9">
    <location>
        <begin position="220"/>
        <end position="239"/>
    </location>
</feature>
<dbReference type="PANTHER" id="PTHR42703:SF1">
    <property type="entry name" value="NA(+)_H(+) ANTIPORTER SUBUNIT D1"/>
    <property type="match status" value="1"/>
</dbReference>
<dbReference type="InterPro" id="IPR050586">
    <property type="entry name" value="CPA3_Na-H_Antiporter_D"/>
</dbReference>
<feature type="transmembrane region" description="Helical" evidence="9">
    <location>
        <begin position="427"/>
        <end position="452"/>
    </location>
</feature>
<proteinExistence type="inferred from homology"/>
<dbReference type="PANTHER" id="PTHR42703">
    <property type="entry name" value="NADH DEHYDROGENASE"/>
    <property type="match status" value="1"/>
</dbReference>
<keyword evidence="3" id="KW-1003">Cell membrane</keyword>
<evidence type="ECO:0000256" key="1">
    <source>
        <dbReference type="ARBA" id="ARBA00004651"/>
    </source>
</evidence>
<feature type="transmembrane region" description="Helical" evidence="9">
    <location>
        <begin position="12"/>
        <end position="30"/>
    </location>
</feature>
<evidence type="ECO:0000256" key="4">
    <source>
        <dbReference type="ARBA" id="ARBA00022692"/>
    </source>
</evidence>
<comment type="similarity">
    <text evidence="2">Belongs to the CPA3 antiporters (TC 2.A.63) subunit D family.</text>
</comment>
<feature type="transmembrane region" description="Helical" evidence="9">
    <location>
        <begin position="88"/>
        <end position="112"/>
    </location>
</feature>
<sequence>MSSFLDFWYAHSPIMSILIPAFTGFLLILLGNPGSGALKHDWRQPWRRGLSLVSIVLGLATAIAYLLQANTGKIFVYQLAEWSAPFGIVLVLDRLSALMLVLTYALATPILWFASKEWDERGRYFHAMFHLLLMGLSGAFLTGDLFNLFVFFEILLMASYVLLLHGQGKARFQLGIHYVTINLLASALFLIGLGMIYGSVGSLNMADVGRLLPTLDNDQHRLAIAGGLLLFVVFGIKAAMLPVGFWLPKTYAVATTPVAAIFTIMTKVGVYAILRVNGTVFNDALGAHFLQTWLLPIGLLTSLYGVIGALAAERLRRFVGFMVLSSIGTILVAISMLNTQAWSAGLYYLVHSTVIAASFYLVCGWITSQRGEMKDHLKVAPKMKQDKVLAMTFFLIALMMAGLPPFSGFLGKVLILQATANIPAQGWIIAVILLVSLLSIIAFTRVGFILFWRATAPENNPKEQAYAAYQALPNQAPARNDKTIYLLLVALIAYVVCAAPILNYIEKTAAQITDASVYQHGILKTDEQGQTISVQPFDPNYVPETKYNGEMIDPNAHYIPYIISPDTLQGEHISEYKQRQIKGQEQQHTENNQLKPMEQ</sequence>
<keyword evidence="6 9" id="KW-0472">Membrane</keyword>
<dbReference type="RefSeq" id="WP_266129955.1">
    <property type="nucleotide sequence ID" value="NZ_JAPKMY010000003.1"/>
</dbReference>
<evidence type="ECO:0000259" key="10">
    <source>
        <dbReference type="Pfam" id="PF00361"/>
    </source>
</evidence>
<feature type="transmembrane region" description="Helical" evidence="9">
    <location>
        <begin position="293"/>
        <end position="311"/>
    </location>
</feature>